<evidence type="ECO:0000256" key="5">
    <source>
        <dbReference type="SAM" id="Phobius"/>
    </source>
</evidence>
<protein>
    <submittedName>
        <fullName evidence="6 7">Uncharacterized protein</fullName>
    </submittedName>
</protein>
<evidence type="ECO:0000313" key="8">
    <source>
        <dbReference type="Proteomes" id="UP000014760"/>
    </source>
</evidence>
<dbReference type="OrthoDB" id="6419888at2759"/>
<keyword evidence="3 5" id="KW-1133">Transmembrane helix</keyword>
<feature type="transmembrane region" description="Helical" evidence="5">
    <location>
        <begin position="121"/>
        <end position="151"/>
    </location>
</feature>
<dbReference type="AlphaFoldDB" id="R7T3M5"/>
<evidence type="ECO:0000256" key="2">
    <source>
        <dbReference type="ARBA" id="ARBA00022692"/>
    </source>
</evidence>
<dbReference type="InterPro" id="IPR050579">
    <property type="entry name" value="PMP-22/EMP/MP20-like"/>
</dbReference>
<dbReference type="Gene3D" id="1.20.140.150">
    <property type="match status" value="1"/>
</dbReference>
<accession>R7T3M5</accession>
<comment type="subcellular location">
    <subcellularLocation>
        <location evidence="1">Membrane</location>
        <topology evidence="1">Multi-pass membrane protein</topology>
    </subcellularLocation>
</comment>
<evidence type="ECO:0000256" key="4">
    <source>
        <dbReference type="ARBA" id="ARBA00023136"/>
    </source>
</evidence>
<dbReference type="PANTHER" id="PTHR10671">
    <property type="entry name" value="EPITHELIAL MEMBRANE PROTEIN-RELATED"/>
    <property type="match status" value="1"/>
</dbReference>
<dbReference type="GO" id="GO:0005886">
    <property type="term" value="C:plasma membrane"/>
    <property type="evidence" value="ECO:0007669"/>
    <property type="project" value="TreeGrafter"/>
</dbReference>
<keyword evidence="4 5" id="KW-0472">Membrane</keyword>
<feature type="transmembrane region" description="Helical" evidence="5">
    <location>
        <begin position="325"/>
        <end position="347"/>
    </location>
</feature>
<evidence type="ECO:0000256" key="3">
    <source>
        <dbReference type="ARBA" id="ARBA00022989"/>
    </source>
</evidence>
<keyword evidence="8" id="KW-1185">Reference proteome</keyword>
<reference evidence="6 8" key="2">
    <citation type="journal article" date="2013" name="Nature">
        <title>Insights into bilaterian evolution from three spiralian genomes.</title>
        <authorList>
            <person name="Simakov O."/>
            <person name="Marletaz F."/>
            <person name="Cho S.J."/>
            <person name="Edsinger-Gonzales E."/>
            <person name="Havlak P."/>
            <person name="Hellsten U."/>
            <person name="Kuo D.H."/>
            <person name="Larsson T."/>
            <person name="Lv J."/>
            <person name="Arendt D."/>
            <person name="Savage R."/>
            <person name="Osoegawa K."/>
            <person name="de Jong P."/>
            <person name="Grimwood J."/>
            <person name="Chapman J.A."/>
            <person name="Shapiro H."/>
            <person name="Aerts A."/>
            <person name="Otillar R.P."/>
            <person name="Terry A.Y."/>
            <person name="Boore J.L."/>
            <person name="Grigoriev I.V."/>
            <person name="Lindberg D.R."/>
            <person name="Seaver E.C."/>
            <person name="Weisblat D.A."/>
            <person name="Putnam N.H."/>
            <person name="Rokhsar D.S."/>
        </authorList>
    </citation>
    <scope>NUCLEOTIDE SEQUENCE</scope>
    <source>
        <strain evidence="6 8">I ESC-2004</strain>
    </source>
</reference>
<dbReference type="EnsemblMetazoa" id="CapteT218836">
    <property type="protein sequence ID" value="CapteP218836"/>
    <property type="gene ID" value="CapteG218836"/>
</dbReference>
<evidence type="ECO:0000256" key="1">
    <source>
        <dbReference type="ARBA" id="ARBA00004141"/>
    </source>
</evidence>
<name>R7T3M5_CAPTE</name>
<dbReference type="EMBL" id="KB312442">
    <property type="protein sequence ID" value="ELT87231.1"/>
    <property type="molecule type" value="Genomic_DNA"/>
</dbReference>
<reference evidence="8" key="1">
    <citation type="submission" date="2012-12" db="EMBL/GenBank/DDBJ databases">
        <authorList>
            <person name="Hellsten U."/>
            <person name="Grimwood J."/>
            <person name="Chapman J.A."/>
            <person name="Shapiro H."/>
            <person name="Aerts A."/>
            <person name="Otillar R.P."/>
            <person name="Terry A.Y."/>
            <person name="Boore J.L."/>
            <person name="Simakov O."/>
            <person name="Marletaz F."/>
            <person name="Cho S.-J."/>
            <person name="Edsinger-Gonzales E."/>
            <person name="Havlak P."/>
            <person name="Kuo D.-H."/>
            <person name="Larsson T."/>
            <person name="Lv J."/>
            <person name="Arendt D."/>
            <person name="Savage R."/>
            <person name="Osoegawa K."/>
            <person name="de Jong P."/>
            <person name="Lindberg D.R."/>
            <person name="Seaver E.C."/>
            <person name="Weisblat D.A."/>
            <person name="Putnam N.H."/>
            <person name="Grigoriev I.V."/>
            <person name="Rokhsar D.S."/>
        </authorList>
    </citation>
    <scope>NUCLEOTIDE SEQUENCE</scope>
    <source>
        <strain evidence="8">I ESC-2004</strain>
    </source>
</reference>
<dbReference type="PANTHER" id="PTHR10671:SF82">
    <property type="entry name" value="GH19567P"/>
    <property type="match status" value="1"/>
</dbReference>
<dbReference type="Proteomes" id="UP000014760">
    <property type="component" value="Unassembled WGS sequence"/>
</dbReference>
<feature type="transmembrane region" description="Helical" evidence="5">
    <location>
        <begin position="377"/>
        <end position="395"/>
    </location>
</feature>
<evidence type="ECO:0000313" key="7">
    <source>
        <dbReference type="EnsemblMetazoa" id="CapteP218836"/>
    </source>
</evidence>
<gene>
    <name evidence="6" type="ORF">CAPTEDRAFT_218836</name>
</gene>
<organism evidence="6">
    <name type="scientific">Capitella teleta</name>
    <name type="common">Polychaete worm</name>
    <dbReference type="NCBI Taxonomy" id="283909"/>
    <lineage>
        <taxon>Eukaryota</taxon>
        <taxon>Metazoa</taxon>
        <taxon>Spiralia</taxon>
        <taxon>Lophotrochozoa</taxon>
        <taxon>Annelida</taxon>
        <taxon>Polychaeta</taxon>
        <taxon>Sedentaria</taxon>
        <taxon>Scolecida</taxon>
        <taxon>Capitellidae</taxon>
        <taxon>Capitella</taxon>
    </lineage>
</organism>
<dbReference type="Pfam" id="PF13903">
    <property type="entry name" value="Claudin_2"/>
    <property type="match status" value="1"/>
</dbReference>
<evidence type="ECO:0000313" key="6">
    <source>
        <dbReference type="EMBL" id="ELT87231.1"/>
    </source>
</evidence>
<feature type="transmembrane region" description="Helical" evidence="5">
    <location>
        <begin position="6"/>
        <end position="27"/>
    </location>
</feature>
<proteinExistence type="predicted"/>
<keyword evidence="2 5" id="KW-0812">Transmembrane</keyword>
<dbReference type="HOGENOM" id="CLU_674846_0_0_1"/>
<feature type="transmembrane region" description="Helical" evidence="5">
    <location>
        <begin position="295"/>
        <end position="313"/>
    </location>
</feature>
<dbReference type="EMBL" id="AMQN01016004">
    <property type="status" value="NOT_ANNOTATED_CDS"/>
    <property type="molecule type" value="Genomic_DNA"/>
</dbReference>
<sequence length="408" mass="46297">MSPPVFIILGLCVFLGAVSSLLMVIALSADHWEIVEFQPEALRALSGFDANQSYFYEDEGFYQVSLPADPTDPSNTSTRLLYLRDGMGGIWQYCDRISGEGYTCYIFGILFDMTPMVSKPFYTLLLSILLKISYLFYTEIFGYSALIMLAWCSKAAKADSLDPKSAHINDFASHDEMNMPWTNFCVLISFIHIQTLHKRLFSHMDCRRCTKYIRQTELLLYLLPSLTDDYCVNISTHADDFRRGSVFQKANRSSAYLKHDCYNYILDFKGEGSMETPDNRNQIIRMQNSASSCTIVSLLCMVTAAIVGVFGLWQKQVSACMVTGVMYIVSGVFLCFSLVIMVTKINYERTDCYSLGPQLTTDVCKCRTISVGWCVQVSWVAFGCFLLAFTFWQFLARSMRNEKAKAII</sequence>
<reference evidence="7" key="3">
    <citation type="submission" date="2015-06" db="UniProtKB">
        <authorList>
            <consortium name="EnsemblMetazoa"/>
        </authorList>
    </citation>
    <scope>IDENTIFICATION</scope>
</reference>
<dbReference type="InterPro" id="IPR004031">
    <property type="entry name" value="PMP22/EMP/MP20/Claudin"/>
</dbReference>